<dbReference type="InterPro" id="IPR015943">
    <property type="entry name" value="WD40/YVTN_repeat-like_dom_sf"/>
</dbReference>
<dbReference type="OrthoDB" id="9772811at2"/>
<dbReference type="Proteomes" id="UP000319143">
    <property type="component" value="Unassembled WGS sequence"/>
</dbReference>
<evidence type="ECO:0000259" key="4">
    <source>
        <dbReference type="Pfam" id="PF21783"/>
    </source>
</evidence>
<keyword evidence="2" id="KW-0378">Hydrolase</keyword>
<evidence type="ECO:0000313" key="6">
    <source>
        <dbReference type="Proteomes" id="UP000319143"/>
    </source>
</evidence>
<dbReference type="InterPro" id="IPR051200">
    <property type="entry name" value="Host-pathogen_enzymatic-act"/>
</dbReference>
<dbReference type="AlphaFoldDB" id="A0A5C6DN64"/>
<dbReference type="InterPro" id="IPR017850">
    <property type="entry name" value="Alkaline_phosphatase_core_sf"/>
</dbReference>
<dbReference type="RefSeq" id="WP_146526618.1">
    <property type="nucleotide sequence ID" value="NZ_SJPV01000004.1"/>
</dbReference>
<keyword evidence="6" id="KW-1185">Reference proteome</keyword>
<dbReference type="Gene3D" id="3.40.720.10">
    <property type="entry name" value="Alkaline Phosphatase, subunit A"/>
    <property type="match status" value="2"/>
</dbReference>
<organism evidence="5 6">
    <name type="scientific">Novipirellula artificiosorum</name>
    <dbReference type="NCBI Taxonomy" id="2528016"/>
    <lineage>
        <taxon>Bacteria</taxon>
        <taxon>Pseudomonadati</taxon>
        <taxon>Planctomycetota</taxon>
        <taxon>Planctomycetia</taxon>
        <taxon>Pirellulales</taxon>
        <taxon>Pirellulaceae</taxon>
        <taxon>Novipirellula</taxon>
    </lineage>
</organism>
<gene>
    <name evidence="5" type="ORF">Poly41_27560</name>
</gene>
<feature type="domain" description="YNCE-like beta-propeller" evidence="4">
    <location>
        <begin position="263"/>
        <end position="395"/>
    </location>
</feature>
<evidence type="ECO:0000256" key="3">
    <source>
        <dbReference type="SAM" id="MobiDB-lite"/>
    </source>
</evidence>
<dbReference type="InterPro" id="IPR007312">
    <property type="entry name" value="Phosphoesterase"/>
</dbReference>
<feature type="region of interest" description="Disordered" evidence="3">
    <location>
        <begin position="142"/>
        <end position="176"/>
    </location>
</feature>
<dbReference type="EMBL" id="SJPV01000004">
    <property type="protein sequence ID" value="TWU38280.1"/>
    <property type="molecule type" value="Genomic_DNA"/>
</dbReference>
<dbReference type="Pfam" id="PF21783">
    <property type="entry name" value="YNCE"/>
    <property type="match status" value="1"/>
</dbReference>
<dbReference type="Pfam" id="PF04185">
    <property type="entry name" value="Phosphoesterase"/>
    <property type="match status" value="1"/>
</dbReference>
<feature type="region of interest" description="Disordered" evidence="3">
    <location>
        <begin position="236"/>
        <end position="256"/>
    </location>
</feature>
<accession>A0A5C6DN64</accession>
<dbReference type="GO" id="GO:0016788">
    <property type="term" value="F:hydrolase activity, acting on ester bonds"/>
    <property type="evidence" value="ECO:0007669"/>
    <property type="project" value="InterPro"/>
</dbReference>
<proteinExistence type="predicted"/>
<dbReference type="SUPFAM" id="SSF50969">
    <property type="entry name" value="YVTN repeat-like/Quinoprotein amine dehydrogenase"/>
    <property type="match status" value="1"/>
</dbReference>
<dbReference type="Gene3D" id="2.130.10.10">
    <property type="entry name" value="YVTN repeat-like/Quinoprotein amine dehydrogenase"/>
    <property type="match status" value="3"/>
</dbReference>
<evidence type="ECO:0000256" key="1">
    <source>
        <dbReference type="ARBA" id="ARBA00022729"/>
    </source>
</evidence>
<dbReference type="InterPro" id="IPR011045">
    <property type="entry name" value="N2O_reductase_N"/>
</dbReference>
<keyword evidence="1" id="KW-0732">Signal</keyword>
<dbReference type="InterPro" id="IPR048433">
    <property type="entry name" value="YNCE-like_beta-prop"/>
</dbReference>
<reference evidence="5 6" key="1">
    <citation type="submission" date="2019-02" db="EMBL/GenBank/DDBJ databases">
        <title>Deep-cultivation of Planctomycetes and their phenomic and genomic characterization uncovers novel biology.</title>
        <authorList>
            <person name="Wiegand S."/>
            <person name="Jogler M."/>
            <person name="Boedeker C."/>
            <person name="Pinto D."/>
            <person name="Vollmers J."/>
            <person name="Rivas-Marin E."/>
            <person name="Kohn T."/>
            <person name="Peeters S.H."/>
            <person name="Heuer A."/>
            <person name="Rast P."/>
            <person name="Oberbeckmann S."/>
            <person name="Bunk B."/>
            <person name="Jeske O."/>
            <person name="Meyerdierks A."/>
            <person name="Storesund J.E."/>
            <person name="Kallscheuer N."/>
            <person name="Luecker S."/>
            <person name="Lage O.M."/>
            <person name="Pohl T."/>
            <person name="Merkel B.J."/>
            <person name="Hornburger P."/>
            <person name="Mueller R.-W."/>
            <person name="Bruemmer F."/>
            <person name="Labrenz M."/>
            <person name="Spormann A.M."/>
            <person name="Op Den Camp H."/>
            <person name="Overmann J."/>
            <person name="Amann R."/>
            <person name="Jetten M.S.M."/>
            <person name="Mascher T."/>
            <person name="Medema M.H."/>
            <person name="Devos D.P."/>
            <person name="Kaster A.-K."/>
            <person name="Ovreas L."/>
            <person name="Rohde M."/>
            <person name="Galperin M.Y."/>
            <person name="Jogler C."/>
        </authorList>
    </citation>
    <scope>NUCLEOTIDE SEQUENCE [LARGE SCALE GENOMIC DNA]</scope>
    <source>
        <strain evidence="5 6">Poly41</strain>
    </source>
</reference>
<protein>
    <submittedName>
        <fullName evidence="5">Phosphoesterase family protein</fullName>
    </submittedName>
</protein>
<dbReference type="InterPro" id="IPR011044">
    <property type="entry name" value="Quino_amine_DH_bsu"/>
</dbReference>
<evidence type="ECO:0000256" key="2">
    <source>
        <dbReference type="ARBA" id="ARBA00022801"/>
    </source>
</evidence>
<sequence>MRPIVLVFVFFFGVGHTFAQEHGYDSLRVGDNKGVTVVPTNQVLSPAGKQVAFSGRPTDLVLSPDGQWLGVLDRNHVAIIHPESGEVVSRVSHGGGSYAGILFTENGKTLLASSTRGSIGVFDVSQAGKLTAKTPIALPLNPSIRTENVANGPTGPQSPNSQPDSPGADAKNALPTGLALDKDGKTLWAVLNLRNTLARIDLVEQSVVREIPVGNAPYGVAIVGSKAYVTNWAGRHPGEKDTAGPSGAGTPVRVDPKRNIASEGSVSVVDLQTDQELKQILVGLHPCDIVMAPDGKHVVVANANSDSLSVISTEQDEVVETISTHPTENLLFGSAPNALAFSADGQRIYVSNGTNNAVVVIGFSAGKSRLLGAIPTGWYPAGLVIDEQRQALYVANIKGTGSRNVDWKGSRKVKGEEVFGYNSHDHQGTVSLIPIPDPADLAKQTQTVLTNNRLTESISALAPPRKNVLPKPIPMRHGEPSVFKHVLYIIKENRTYDQVFGDIERGEGDPALCIYGQDVTPNHHKLVDEFVLLDNFYCSGVLSADGHQWTNEAYVTDYLEKAFGGFPRSYPYWGGDAMAYASSGFIWDNVLEHQKTLRVYGEFVKATIQWKDGRKGRPDFLDCYTDFVRQKNEIDIRATAAIQTIDPYLCPTAIGFPSVVPDIHRADQFIRELKEFETTGDLPNFMIMLLPNDHTSGTRPNSPTPAACVADNDLALGRVVEAVSNSKFWPETCIFVVQDDPQNGFDHIDGHRTVAMVISPYTKRKAVDSTNYNQTSMIRTMELILGLPPMNQFDASATSMASCFTDSADFTPYQSVPNLIPLDQMNPQLSAINNSQQRYWANVSLKLPLDDVDEADEDTLNRILWHAARGRDDTFPAWAVLEDDD</sequence>
<dbReference type="PANTHER" id="PTHR47197:SF3">
    <property type="entry name" value="DIHYDRO-HEME D1 DEHYDROGENASE"/>
    <property type="match status" value="1"/>
</dbReference>
<feature type="compositionally biased region" description="Polar residues" evidence="3">
    <location>
        <begin position="143"/>
        <end position="164"/>
    </location>
</feature>
<comment type="caution">
    <text evidence="5">The sequence shown here is derived from an EMBL/GenBank/DDBJ whole genome shotgun (WGS) entry which is preliminary data.</text>
</comment>
<dbReference type="SUPFAM" id="SSF50974">
    <property type="entry name" value="Nitrous oxide reductase, N-terminal domain"/>
    <property type="match status" value="1"/>
</dbReference>
<dbReference type="PANTHER" id="PTHR47197">
    <property type="entry name" value="PROTEIN NIRF"/>
    <property type="match status" value="1"/>
</dbReference>
<dbReference type="SUPFAM" id="SSF53649">
    <property type="entry name" value="Alkaline phosphatase-like"/>
    <property type="match status" value="1"/>
</dbReference>
<evidence type="ECO:0000313" key="5">
    <source>
        <dbReference type="EMBL" id="TWU38280.1"/>
    </source>
</evidence>
<name>A0A5C6DN64_9BACT</name>